<keyword evidence="3" id="KW-0158">Chromosome</keyword>
<dbReference type="PANTHER" id="PTHR15459">
    <property type="entry name" value="POLYAMINE-MODULATED FACTOR 1"/>
    <property type="match status" value="1"/>
</dbReference>
<evidence type="ECO:0000256" key="6">
    <source>
        <dbReference type="ARBA" id="ARBA00022838"/>
    </source>
</evidence>
<dbReference type="Pfam" id="PF03980">
    <property type="entry name" value="Nnf1"/>
    <property type="match status" value="1"/>
</dbReference>
<protein>
    <submittedName>
        <fullName evidence="10">Uncharacterized protein</fullName>
    </submittedName>
</protein>
<dbReference type="GO" id="GO:0000444">
    <property type="term" value="C:MIS12/MIND type complex"/>
    <property type="evidence" value="ECO:0007669"/>
    <property type="project" value="InterPro"/>
</dbReference>
<dbReference type="InterPro" id="IPR007128">
    <property type="entry name" value="PMF1/Nnf1"/>
</dbReference>
<keyword evidence="4" id="KW-0132">Cell division</keyword>
<evidence type="ECO:0000313" key="11">
    <source>
        <dbReference type="Proteomes" id="UP001143981"/>
    </source>
</evidence>
<reference evidence="10" key="1">
    <citation type="submission" date="2022-07" db="EMBL/GenBank/DDBJ databases">
        <title>Phylogenomic reconstructions and comparative analyses of Kickxellomycotina fungi.</title>
        <authorList>
            <person name="Reynolds N.K."/>
            <person name="Stajich J.E."/>
            <person name="Barry K."/>
            <person name="Grigoriev I.V."/>
            <person name="Crous P."/>
            <person name="Smith M.E."/>
        </authorList>
    </citation>
    <scope>NUCLEOTIDE SEQUENCE</scope>
    <source>
        <strain evidence="10">BCRC 34381</strain>
    </source>
</reference>
<proteinExistence type="predicted"/>
<keyword evidence="11" id="KW-1185">Reference proteome</keyword>
<organism evidence="10 11">
    <name type="scientific">Coemansia biformis</name>
    <dbReference type="NCBI Taxonomy" id="1286918"/>
    <lineage>
        <taxon>Eukaryota</taxon>
        <taxon>Fungi</taxon>
        <taxon>Fungi incertae sedis</taxon>
        <taxon>Zoopagomycota</taxon>
        <taxon>Kickxellomycotina</taxon>
        <taxon>Kickxellomycetes</taxon>
        <taxon>Kickxellales</taxon>
        <taxon>Kickxellaceae</taxon>
        <taxon>Coemansia</taxon>
    </lineage>
</organism>
<evidence type="ECO:0000256" key="5">
    <source>
        <dbReference type="ARBA" id="ARBA00022776"/>
    </source>
</evidence>
<name>A0A9W7YBG4_9FUNG</name>
<dbReference type="PANTHER" id="PTHR15459:SF3">
    <property type="entry name" value="POLYAMINE-MODULATED FACTOR 1"/>
    <property type="match status" value="1"/>
</dbReference>
<evidence type="ECO:0000256" key="2">
    <source>
        <dbReference type="ARBA" id="ARBA00004629"/>
    </source>
</evidence>
<evidence type="ECO:0000256" key="8">
    <source>
        <dbReference type="ARBA" id="ARBA00023306"/>
    </source>
</evidence>
<keyword evidence="7" id="KW-0539">Nucleus</keyword>
<dbReference type="OrthoDB" id="18453at2759"/>
<evidence type="ECO:0000256" key="9">
    <source>
        <dbReference type="ARBA" id="ARBA00023328"/>
    </source>
</evidence>
<dbReference type="EMBL" id="JANBOI010000440">
    <property type="protein sequence ID" value="KAJ1730537.1"/>
    <property type="molecule type" value="Genomic_DNA"/>
</dbReference>
<evidence type="ECO:0000313" key="10">
    <source>
        <dbReference type="EMBL" id="KAJ1730537.1"/>
    </source>
</evidence>
<comment type="caution">
    <text evidence="10">The sequence shown here is derived from an EMBL/GenBank/DDBJ whole genome shotgun (WGS) entry which is preliminary data.</text>
</comment>
<keyword evidence="9" id="KW-0137">Centromere</keyword>
<sequence>MDMNDAGGSGVRYHKLLSVLDRSLSAVVGTLRLEDLQEVFPDLAREIPGKLADSHDQIGSYIKNSANSDFQAILMQYDMEAKLTGLDGLVKDAAERKQTLQEKPIPSLSPESINRNRSVAIKRAELSRLRERLAVVGAENARQLTELDQQRAALAAGHEGLERTGALASSIGVP</sequence>
<evidence type="ECO:0000256" key="3">
    <source>
        <dbReference type="ARBA" id="ARBA00022454"/>
    </source>
</evidence>
<keyword evidence="5" id="KW-0498">Mitosis</keyword>
<accession>A0A9W7YBG4</accession>
<evidence type="ECO:0000256" key="4">
    <source>
        <dbReference type="ARBA" id="ARBA00022618"/>
    </source>
</evidence>
<gene>
    <name evidence="10" type="ORF">LPJ61_002962</name>
</gene>
<dbReference type="GO" id="GO:0051301">
    <property type="term" value="P:cell division"/>
    <property type="evidence" value="ECO:0007669"/>
    <property type="project" value="UniProtKB-KW"/>
</dbReference>
<dbReference type="GO" id="GO:0005634">
    <property type="term" value="C:nucleus"/>
    <property type="evidence" value="ECO:0007669"/>
    <property type="project" value="UniProtKB-SubCell"/>
</dbReference>
<keyword evidence="8" id="KW-0131">Cell cycle</keyword>
<dbReference type="GO" id="GO:0007059">
    <property type="term" value="P:chromosome segregation"/>
    <property type="evidence" value="ECO:0007669"/>
    <property type="project" value="TreeGrafter"/>
</dbReference>
<evidence type="ECO:0000256" key="1">
    <source>
        <dbReference type="ARBA" id="ARBA00004123"/>
    </source>
</evidence>
<dbReference type="Proteomes" id="UP001143981">
    <property type="component" value="Unassembled WGS sequence"/>
</dbReference>
<evidence type="ECO:0000256" key="7">
    <source>
        <dbReference type="ARBA" id="ARBA00023242"/>
    </source>
</evidence>
<keyword evidence="6" id="KW-0995">Kinetochore</keyword>
<dbReference type="AlphaFoldDB" id="A0A9W7YBG4"/>
<comment type="subcellular location">
    <subcellularLocation>
        <location evidence="2">Chromosome</location>
        <location evidence="2">Centromere</location>
        <location evidence="2">Kinetochore</location>
    </subcellularLocation>
    <subcellularLocation>
        <location evidence="1">Nucleus</location>
    </subcellularLocation>
</comment>